<keyword evidence="2" id="KW-0805">Transcription regulation</keyword>
<evidence type="ECO:0000313" key="8">
    <source>
        <dbReference type="EMBL" id="MCS5732648.1"/>
    </source>
</evidence>
<dbReference type="InterPro" id="IPR039425">
    <property type="entry name" value="RNA_pol_sigma-70-like"/>
</dbReference>
<keyword evidence="9" id="KW-1185">Reference proteome</keyword>
<dbReference type="InterPro" id="IPR036388">
    <property type="entry name" value="WH-like_DNA-bd_sf"/>
</dbReference>
<dbReference type="SUPFAM" id="SSF88946">
    <property type="entry name" value="Sigma2 domain of RNA polymerase sigma factors"/>
    <property type="match status" value="1"/>
</dbReference>
<evidence type="ECO:0000256" key="5">
    <source>
        <dbReference type="ARBA" id="ARBA00023163"/>
    </source>
</evidence>
<keyword evidence="4" id="KW-0238">DNA-binding</keyword>
<dbReference type="InterPro" id="IPR013324">
    <property type="entry name" value="RNA_pol_sigma_r3/r4-like"/>
</dbReference>
<feature type="domain" description="RNA polymerase sigma-70 region 2" evidence="6">
    <location>
        <begin position="27"/>
        <end position="91"/>
    </location>
</feature>
<dbReference type="InterPro" id="IPR013249">
    <property type="entry name" value="RNA_pol_sigma70_r4_t2"/>
</dbReference>
<evidence type="ECO:0000256" key="3">
    <source>
        <dbReference type="ARBA" id="ARBA00023082"/>
    </source>
</evidence>
<evidence type="ECO:0000256" key="1">
    <source>
        <dbReference type="ARBA" id="ARBA00010641"/>
    </source>
</evidence>
<dbReference type="InterPro" id="IPR014284">
    <property type="entry name" value="RNA_pol_sigma-70_dom"/>
</dbReference>
<accession>A0ABT2GXG3</accession>
<dbReference type="Gene3D" id="1.10.10.10">
    <property type="entry name" value="Winged helix-like DNA-binding domain superfamily/Winged helix DNA-binding domain"/>
    <property type="match status" value="1"/>
</dbReference>
<organism evidence="8 9">
    <name type="scientific">Herbiconiux daphne</name>
    <dbReference type="NCBI Taxonomy" id="2970914"/>
    <lineage>
        <taxon>Bacteria</taxon>
        <taxon>Bacillati</taxon>
        <taxon>Actinomycetota</taxon>
        <taxon>Actinomycetes</taxon>
        <taxon>Micrococcales</taxon>
        <taxon>Microbacteriaceae</taxon>
        <taxon>Herbiconiux</taxon>
    </lineage>
</organism>
<gene>
    <name evidence="8" type="ORF">N1032_02685</name>
</gene>
<dbReference type="EMBL" id="JANLCJ010000001">
    <property type="protein sequence ID" value="MCS5732648.1"/>
    <property type="molecule type" value="Genomic_DNA"/>
</dbReference>
<dbReference type="Proteomes" id="UP001165586">
    <property type="component" value="Unassembled WGS sequence"/>
</dbReference>
<proteinExistence type="inferred from homology"/>
<evidence type="ECO:0000259" key="6">
    <source>
        <dbReference type="Pfam" id="PF04542"/>
    </source>
</evidence>
<feature type="domain" description="RNA polymerase sigma factor 70 region 4 type 2" evidence="7">
    <location>
        <begin position="115"/>
        <end position="167"/>
    </location>
</feature>
<evidence type="ECO:0000313" key="9">
    <source>
        <dbReference type="Proteomes" id="UP001165586"/>
    </source>
</evidence>
<comment type="similarity">
    <text evidence="1">Belongs to the sigma-70 factor family. ECF subfamily.</text>
</comment>
<dbReference type="Pfam" id="PF08281">
    <property type="entry name" value="Sigma70_r4_2"/>
    <property type="match status" value="1"/>
</dbReference>
<dbReference type="Pfam" id="PF04542">
    <property type="entry name" value="Sigma70_r2"/>
    <property type="match status" value="1"/>
</dbReference>
<dbReference type="Gene3D" id="1.10.1740.10">
    <property type="match status" value="1"/>
</dbReference>
<protein>
    <submittedName>
        <fullName evidence="8">Sigma-70 family RNA polymerase sigma factor</fullName>
    </submittedName>
</protein>
<evidence type="ECO:0000256" key="2">
    <source>
        <dbReference type="ARBA" id="ARBA00023015"/>
    </source>
</evidence>
<evidence type="ECO:0000259" key="7">
    <source>
        <dbReference type="Pfam" id="PF08281"/>
    </source>
</evidence>
<dbReference type="RefSeq" id="WP_259537271.1">
    <property type="nucleotide sequence ID" value="NZ_JANLCJ010000001.1"/>
</dbReference>
<name>A0ABT2GXG3_9MICO</name>
<dbReference type="SUPFAM" id="SSF88659">
    <property type="entry name" value="Sigma3 and sigma4 domains of RNA polymerase sigma factors"/>
    <property type="match status" value="1"/>
</dbReference>
<comment type="caution">
    <text evidence="8">The sequence shown here is derived from an EMBL/GenBank/DDBJ whole genome shotgun (WGS) entry which is preliminary data.</text>
</comment>
<keyword evidence="3" id="KW-0731">Sigma factor</keyword>
<dbReference type="CDD" id="cd06171">
    <property type="entry name" value="Sigma70_r4"/>
    <property type="match status" value="1"/>
</dbReference>
<keyword evidence="5" id="KW-0804">Transcription</keyword>
<sequence length="174" mass="19988">MEDPSDERRLIDRAREGDTRAFDQLLSPHRDRLWGVCLRITANTADADDAVQECLVAVWQNLGSFRSESRFSTWLFRIASNAALAVVRRRREFATEIAEFADERQNFADDLAERDRIQRAIELVPEEFRVTLVLREYGGLSYDEIAAHQGILVQTVKSRLHRARAAMRDALAEV</sequence>
<dbReference type="InterPro" id="IPR013325">
    <property type="entry name" value="RNA_pol_sigma_r2"/>
</dbReference>
<reference evidence="8" key="1">
    <citation type="submission" date="2022-08" db="EMBL/GenBank/DDBJ databases">
        <authorList>
            <person name="Deng Y."/>
            <person name="Han X.-F."/>
            <person name="Zhang Y.-Q."/>
        </authorList>
    </citation>
    <scope>NUCLEOTIDE SEQUENCE</scope>
    <source>
        <strain evidence="8">CPCC 203386</strain>
    </source>
</reference>
<dbReference type="PANTHER" id="PTHR43133:SF8">
    <property type="entry name" value="RNA POLYMERASE SIGMA FACTOR HI_1459-RELATED"/>
    <property type="match status" value="1"/>
</dbReference>
<dbReference type="PANTHER" id="PTHR43133">
    <property type="entry name" value="RNA POLYMERASE ECF-TYPE SIGMA FACTO"/>
    <property type="match status" value="1"/>
</dbReference>
<dbReference type="InterPro" id="IPR007627">
    <property type="entry name" value="RNA_pol_sigma70_r2"/>
</dbReference>
<evidence type="ECO:0000256" key="4">
    <source>
        <dbReference type="ARBA" id="ARBA00023125"/>
    </source>
</evidence>
<dbReference type="NCBIfam" id="TIGR02937">
    <property type="entry name" value="sigma70-ECF"/>
    <property type="match status" value="1"/>
</dbReference>